<reference evidence="4 5" key="1">
    <citation type="submission" date="2018-09" db="EMBL/GenBank/DDBJ databases">
        <title>Whole genome sequencing of Citrobacter freundii AR_0116.</title>
        <authorList>
            <person name="Conlan S."/>
            <person name="Thomas P.J."/>
            <person name="Mullikin J."/>
            <person name="Frank K.M."/>
            <person name="Segre J.A."/>
        </authorList>
    </citation>
    <scope>NUCLEOTIDE SEQUENCE [LARGE SCALE GENOMIC DNA]</scope>
    <source>
        <strain evidence="4 5">AR_0116</strain>
        <plasmid evidence="4 5">unnamed5</plasmid>
    </source>
</reference>
<geneLocation type="plasmid" evidence="4 5">
    <name>unnamed5</name>
</geneLocation>
<evidence type="ECO:0000313" key="4">
    <source>
        <dbReference type="EMBL" id="AXZ46082.1"/>
    </source>
</evidence>
<sequence>MNTALSIIDAITPNTDIDYRQEMNVIHEIVAECEKEIAFMHQVHDFVYGDERHNMINRLLRLNHRPDDERTRFNRAWLDKVDLEWVKQNIWAEYWKKVTDMTNVLLIMPAERRDQWRTQFTLGVQKTVKKDFGGFERRVDEFVGVPEFTAETVIPTMISLLNDRHKYLAERVYGLFKALSPTHKTNKTYGFSEKLIIANCITDFWNRSVSVNYHKSDIIDDLRVLLHFFAHKEFITINPCAEALSAAYRTHNCETGEWMNIDGNLLRVKIFKNGNAHFEIHPDVAWKLNEVLAYSMPAAIPAPCRKAPTTKAPKEFGYIQKTVSERTRGVIRDRRHSKDNTWYFPDSSLQKAQIEDLERTLRFIGGVKERGSWLFPYEPTATFDSIVSMGLIPEVKSHQFYPTPASIAQYVAQILKCTPTDRVLEPSAGRGDLLAFLNATPENVTCVEISPLFCDILSAKGYDVHNKDFIDWSKQLPYDYDKIAINPPYSEGRAKEHTLTALNHLSEDGMMAAVLPAGYKPEEWIGKEFVCAKSGREFSGEFEDTGITVAVFVFKRA</sequence>
<dbReference type="Proteomes" id="UP000263627">
    <property type="component" value="Plasmid unnamed5"/>
</dbReference>
<keyword evidence="4" id="KW-0614">Plasmid</keyword>
<name>A0AB33H260_CITFR</name>
<dbReference type="SUPFAM" id="SSF53335">
    <property type="entry name" value="S-adenosyl-L-methionine-dependent methyltransferases"/>
    <property type="match status" value="1"/>
</dbReference>
<dbReference type="InterPro" id="IPR002052">
    <property type="entry name" value="DNA_methylase_N6_adenine_CS"/>
</dbReference>
<organism evidence="4 5">
    <name type="scientific">Citrobacter freundii</name>
    <dbReference type="NCBI Taxonomy" id="546"/>
    <lineage>
        <taxon>Bacteria</taxon>
        <taxon>Pseudomonadati</taxon>
        <taxon>Pseudomonadota</taxon>
        <taxon>Gammaproteobacteria</taxon>
        <taxon>Enterobacterales</taxon>
        <taxon>Enterobacteriaceae</taxon>
        <taxon>Citrobacter</taxon>
        <taxon>Citrobacter freundii complex</taxon>
    </lineage>
</organism>
<protein>
    <submittedName>
        <fullName evidence="4">DUF4942 domain-containing protein</fullName>
    </submittedName>
</protein>
<dbReference type="AlphaFoldDB" id="A0AB33H260"/>
<dbReference type="Pfam" id="PF13708">
    <property type="entry name" value="DUF4942"/>
    <property type="match status" value="1"/>
</dbReference>
<gene>
    <name evidence="4" type="ORF">AM363_03430</name>
</gene>
<evidence type="ECO:0000259" key="3">
    <source>
        <dbReference type="Pfam" id="PF13708"/>
    </source>
</evidence>
<dbReference type="GO" id="GO:0003676">
    <property type="term" value="F:nucleic acid binding"/>
    <property type="evidence" value="ECO:0007669"/>
    <property type="project" value="InterPro"/>
</dbReference>
<dbReference type="GO" id="GO:0008168">
    <property type="term" value="F:methyltransferase activity"/>
    <property type="evidence" value="ECO:0007669"/>
    <property type="project" value="UniProtKB-KW"/>
</dbReference>
<dbReference type="Gene3D" id="3.40.50.150">
    <property type="entry name" value="Vaccinia Virus protein VP39"/>
    <property type="match status" value="1"/>
</dbReference>
<dbReference type="EMBL" id="CP032183">
    <property type="protein sequence ID" value="AXZ46082.1"/>
    <property type="molecule type" value="Genomic_DNA"/>
</dbReference>
<accession>A0AB33H260</accession>
<evidence type="ECO:0000313" key="5">
    <source>
        <dbReference type="Proteomes" id="UP000263627"/>
    </source>
</evidence>
<dbReference type="GO" id="GO:0032259">
    <property type="term" value="P:methylation"/>
    <property type="evidence" value="ECO:0007669"/>
    <property type="project" value="UniProtKB-KW"/>
</dbReference>
<keyword evidence="1" id="KW-0489">Methyltransferase</keyword>
<keyword evidence="2" id="KW-0808">Transferase</keyword>
<proteinExistence type="predicted"/>
<dbReference type="InterPro" id="IPR031339">
    <property type="entry name" value="DUF4942"/>
</dbReference>
<dbReference type="PRINTS" id="PR00507">
    <property type="entry name" value="N12N6MTFRASE"/>
</dbReference>
<dbReference type="InterPro" id="IPR029063">
    <property type="entry name" value="SAM-dependent_MTases_sf"/>
</dbReference>
<dbReference type="PROSITE" id="PS00092">
    <property type="entry name" value="N6_MTASE"/>
    <property type="match status" value="1"/>
</dbReference>
<evidence type="ECO:0000256" key="2">
    <source>
        <dbReference type="ARBA" id="ARBA00022679"/>
    </source>
</evidence>
<feature type="domain" description="DUF4942" evidence="3">
    <location>
        <begin position="144"/>
        <end position="295"/>
    </location>
</feature>
<evidence type="ECO:0000256" key="1">
    <source>
        <dbReference type="ARBA" id="ARBA00022603"/>
    </source>
</evidence>
<dbReference type="RefSeq" id="WP_086539203.1">
    <property type="nucleotide sequence ID" value="NZ_CP032183.1"/>
</dbReference>